<organism evidence="2 3">
    <name type="scientific">Mycena albidolilacea</name>
    <dbReference type="NCBI Taxonomy" id="1033008"/>
    <lineage>
        <taxon>Eukaryota</taxon>
        <taxon>Fungi</taxon>
        <taxon>Dikarya</taxon>
        <taxon>Basidiomycota</taxon>
        <taxon>Agaricomycotina</taxon>
        <taxon>Agaricomycetes</taxon>
        <taxon>Agaricomycetidae</taxon>
        <taxon>Agaricales</taxon>
        <taxon>Marasmiineae</taxon>
        <taxon>Mycenaceae</taxon>
        <taxon>Mycena</taxon>
    </lineage>
</organism>
<feature type="region of interest" description="Disordered" evidence="1">
    <location>
        <begin position="1"/>
        <end position="107"/>
    </location>
</feature>
<feature type="region of interest" description="Disordered" evidence="1">
    <location>
        <begin position="176"/>
        <end position="258"/>
    </location>
</feature>
<accession>A0AAD7EB26</accession>
<dbReference type="AlphaFoldDB" id="A0AAD7EB26"/>
<feature type="compositionally biased region" description="Basic and acidic residues" evidence="1">
    <location>
        <begin position="49"/>
        <end position="74"/>
    </location>
</feature>
<reference evidence="2" key="1">
    <citation type="submission" date="2023-03" db="EMBL/GenBank/DDBJ databases">
        <title>Massive genome expansion in bonnet fungi (Mycena s.s.) driven by repeated elements and novel gene families across ecological guilds.</title>
        <authorList>
            <consortium name="Lawrence Berkeley National Laboratory"/>
            <person name="Harder C.B."/>
            <person name="Miyauchi S."/>
            <person name="Viragh M."/>
            <person name="Kuo A."/>
            <person name="Thoen E."/>
            <person name="Andreopoulos B."/>
            <person name="Lu D."/>
            <person name="Skrede I."/>
            <person name="Drula E."/>
            <person name="Henrissat B."/>
            <person name="Morin E."/>
            <person name="Kohler A."/>
            <person name="Barry K."/>
            <person name="LaButti K."/>
            <person name="Morin E."/>
            <person name="Salamov A."/>
            <person name="Lipzen A."/>
            <person name="Mereny Z."/>
            <person name="Hegedus B."/>
            <person name="Baldrian P."/>
            <person name="Stursova M."/>
            <person name="Weitz H."/>
            <person name="Taylor A."/>
            <person name="Grigoriev I.V."/>
            <person name="Nagy L.G."/>
            <person name="Martin F."/>
            <person name="Kauserud H."/>
        </authorList>
    </citation>
    <scope>NUCLEOTIDE SEQUENCE</scope>
    <source>
        <strain evidence="2">CBHHK002</strain>
    </source>
</reference>
<evidence type="ECO:0000256" key="1">
    <source>
        <dbReference type="SAM" id="MobiDB-lite"/>
    </source>
</evidence>
<feature type="compositionally biased region" description="Polar residues" evidence="1">
    <location>
        <begin position="133"/>
        <end position="144"/>
    </location>
</feature>
<feature type="compositionally biased region" description="Acidic residues" evidence="1">
    <location>
        <begin position="228"/>
        <end position="252"/>
    </location>
</feature>
<feature type="compositionally biased region" description="Acidic residues" evidence="1">
    <location>
        <begin position="202"/>
        <end position="214"/>
    </location>
</feature>
<dbReference type="EMBL" id="JARIHO010000089">
    <property type="protein sequence ID" value="KAJ7307070.1"/>
    <property type="molecule type" value="Genomic_DNA"/>
</dbReference>
<evidence type="ECO:0000313" key="2">
    <source>
        <dbReference type="EMBL" id="KAJ7307070.1"/>
    </source>
</evidence>
<feature type="region of interest" description="Disordered" evidence="1">
    <location>
        <begin position="128"/>
        <end position="151"/>
    </location>
</feature>
<protein>
    <submittedName>
        <fullName evidence="2">Uncharacterized protein</fullName>
    </submittedName>
</protein>
<proteinExistence type="predicted"/>
<sequence>MARPKKRTQQLRQSAKNATKSREPIKYDIPSDLDPAPGPGTNASIEEPFVSHEEHSPHCSHDHHSPDPDNRTWDFDLGDELPDLDCDSDDEHEEMDDQVVAAPEISEESELKKFATLLSDAQEATRIKERAWETNQPKKYNGNSRKTKYRQRKFGKEMEAKGFLNVFDFMKAKAKIAAQEPVQDHNSPVPPDEPEKLPDLEQLSDAELGDEPEVQDINRQGSWTPPRDEDEELPDLEELSDTEPDDEPEVQDISEGCPQTLPGDCMDLVNLAHVQLRELLEAIEDPSPESGADRVLKQLNYTHFPALRSAAASLSVKSKDKKLDVFFRARITAMVGTLNLYLDSELSYTWRAASMIVAKSQGHGPYCARSIRAWLHAFLTAKKLPLHRYGQYHSSILNDEDFADAIKLHLQSVAWKDGYFKAQDLVDFVASQEMQTLLDEAGIRKCSISVWTARRWLKRLDWCYGHRKNGMYIDSHEREDVVAYRAAFVKRWLEEYEPRMVIYDNNGNPIKNPEGYVLTGKYKGEFGLFFIPSHFSHLTQASRFELSSSLTMNRPFMHMIGARLDGSTNHQKAGQKQRGKENQLWEARLMFRAGKNRDGWFASDDVLVEADRAIGIFEAKTNSTEDGQRSKVGLDTSP</sequence>
<name>A0AAD7EB26_9AGAR</name>
<comment type="caution">
    <text evidence="2">The sequence shown here is derived from an EMBL/GenBank/DDBJ whole genome shotgun (WGS) entry which is preliminary data.</text>
</comment>
<dbReference type="PANTHER" id="PTHR35871:SF1">
    <property type="entry name" value="CXC1-LIKE CYSTEINE CLUSTER ASSOCIATED WITH KDZ TRANSPOSASES DOMAIN-CONTAINING PROTEIN"/>
    <property type="match status" value="1"/>
</dbReference>
<keyword evidence="3" id="KW-1185">Reference proteome</keyword>
<dbReference type="Proteomes" id="UP001218218">
    <property type="component" value="Unassembled WGS sequence"/>
</dbReference>
<feature type="compositionally biased region" description="Acidic residues" evidence="1">
    <location>
        <begin position="76"/>
        <end position="97"/>
    </location>
</feature>
<dbReference type="PANTHER" id="PTHR35871">
    <property type="entry name" value="EXPRESSED PROTEIN"/>
    <property type="match status" value="1"/>
</dbReference>
<gene>
    <name evidence="2" type="ORF">DFH08DRAFT_824340</name>
</gene>
<evidence type="ECO:0000313" key="3">
    <source>
        <dbReference type="Proteomes" id="UP001218218"/>
    </source>
</evidence>